<evidence type="ECO:0000256" key="6">
    <source>
        <dbReference type="ARBA" id="ARBA00023229"/>
    </source>
</evidence>
<evidence type="ECO:0000256" key="7">
    <source>
        <dbReference type="RuleBase" id="RU004466"/>
    </source>
</evidence>
<keyword evidence="3 7" id="KW-0808">Transferase</keyword>
<dbReference type="GO" id="GO:0004659">
    <property type="term" value="F:prenyltransferase activity"/>
    <property type="evidence" value="ECO:0007669"/>
    <property type="project" value="InterPro"/>
</dbReference>
<dbReference type="GO" id="GO:0046872">
    <property type="term" value="F:metal ion binding"/>
    <property type="evidence" value="ECO:0007669"/>
    <property type="project" value="UniProtKB-KW"/>
</dbReference>
<dbReference type="InterPro" id="IPR000092">
    <property type="entry name" value="Polyprenyl_synt"/>
</dbReference>
<evidence type="ECO:0000256" key="4">
    <source>
        <dbReference type="ARBA" id="ARBA00022723"/>
    </source>
</evidence>
<comment type="cofactor">
    <cofactor evidence="1">
        <name>Mg(2+)</name>
        <dbReference type="ChEBI" id="CHEBI:18420"/>
    </cofactor>
</comment>
<comment type="caution">
    <text evidence="8">The sequence shown here is derived from an EMBL/GenBank/DDBJ whole genome shotgun (WGS) entry which is preliminary data.</text>
</comment>
<keyword evidence="6" id="KW-0414">Isoprene biosynthesis</keyword>
<organism evidence="8 9">
    <name type="scientific">OM182 bacterium MED-G24</name>
    <dbReference type="NCBI Taxonomy" id="1986255"/>
    <lineage>
        <taxon>Bacteria</taxon>
        <taxon>Pseudomonadati</taxon>
        <taxon>Pseudomonadota</taxon>
        <taxon>Gammaproteobacteria</taxon>
        <taxon>OMG group</taxon>
        <taxon>OM182 clade</taxon>
    </lineage>
</organism>
<dbReference type="GO" id="GO:0008654">
    <property type="term" value="P:phospholipid biosynthetic process"/>
    <property type="evidence" value="ECO:0007669"/>
    <property type="project" value="UniProtKB-ARBA"/>
</dbReference>
<dbReference type="AlphaFoldDB" id="A0A2A5WZG7"/>
<dbReference type="SFLD" id="SFLDG01017">
    <property type="entry name" value="Polyprenyl_Transferase_Like"/>
    <property type="match status" value="1"/>
</dbReference>
<dbReference type="InterPro" id="IPR033749">
    <property type="entry name" value="Polyprenyl_synt_CS"/>
</dbReference>
<evidence type="ECO:0000313" key="9">
    <source>
        <dbReference type="Proteomes" id="UP000219327"/>
    </source>
</evidence>
<dbReference type="CDD" id="cd00685">
    <property type="entry name" value="Trans_IPPS_HT"/>
    <property type="match status" value="1"/>
</dbReference>
<protein>
    <submittedName>
        <fullName evidence="8">Geranyl transferase</fullName>
    </submittedName>
</protein>
<reference evidence="8 9" key="1">
    <citation type="submission" date="2017-08" db="EMBL/GenBank/DDBJ databases">
        <title>Fine stratification of microbial communities through a metagenomic profile of the photic zone.</title>
        <authorList>
            <person name="Haro-Moreno J.M."/>
            <person name="Lopez-Perez M."/>
            <person name="De La Torre J."/>
            <person name="Picazo A."/>
            <person name="Camacho A."/>
            <person name="Rodriguez-Valera F."/>
        </authorList>
    </citation>
    <scope>NUCLEOTIDE SEQUENCE [LARGE SCALE GENOMIC DNA]</scope>
    <source>
        <strain evidence="8">MED-G24</strain>
    </source>
</reference>
<dbReference type="PANTHER" id="PTHR43281">
    <property type="entry name" value="FARNESYL DIPHOSPHATE SYNTHASE"/>
    <property type="match status" value="1"/>
</dbReference>
<dbReference type="InterPro" id="IPR053378">
    <property type="entry name" value="Prenyl_diphosphate_synthase"/>
</dbReference>
<evidence type="ECO:0000256" key="2">
    <source>
        <dbReference type="ARBA" id="ARBA00006706"/>
    </source>
</evidence>
<sequence length="299" mass="31844">MSPAEPPESTEFVDRVDGYISRIDGFIAGQLPDSPDQFHQALRYAALGAGKRIRPLLTYATGEALGVPADILDYPAAALEMTHTYSLVHDDLPAMDDDDLRRGRATVHVAWDEATAILVGDALQAMAFEILAKAPVEPPIIRNWVSILATGAGHGGMVGGQVQDMAGEQRSLTEQELRQMHAAKTGKLISAGPLMAAAAANASEAITTSLVEYGHHIGLAFQIKDDVLDVTQSTEALGKPQGSDAGNRKSTFVTLLGLDESIRQLTTHYGAAVEALSAMAQSPPEGLKYLADYIANREK</sequence>
<dbReference type="InterPro" id="IPR008949">
    <property type="entry name" value="Isoprenoid_synthase_dom_sf"/>
</dbReference>
<gene>
    <name evidence="8" type="ORF">CNE99_00880</name>
</gene>
<accession>A0A2A5WZG7</accession>
<evidence type="ECO:0000256" key="5">
    <source>
        <dbReference type="ARBA" id="ARBA00022842"/>
    </source>
</evidence>
<keyword evidence="4" id="KW-0479">Metal-binding</keyword>
<dbReference type="PANTHER" id="PTHR43281:SF1">
    <property type="entry name" value="FARNESYL DIPHOSPHATE SYNTHASE"/>
    <property type="match status" value="1"/>
</dbReference>
<dbReference type="Gene3D" id="1.10.600.10">
    <property type="entry name" value="Farnesyl Diphosphate Synthase"/>
    <property type="match status" value="1"/>
</dbReference>
<dbReference type="PROSITE" id="PS00723">
    <property type="entry name" value="POLYPRENYL_SYNTHASE_1"/>
    <property type="match status" value="1"/>
</dbReference>
<dbReference type="FunFam" id="1.10.600.10:FF:000001">
    <property type="entry name" value="Geranylgeranyl diphosphate synthase"/>
    <property type="match status" value="1"/>
</dbReference>
<evidence type="ECO:0000256" key="3">
    <source>
        <dbReference type="ARBA" id="ARBA00022679"/>
    </source>
</evidence>
<dbReference type="EMBL" id="NTKD01000002">
    <property type="protein sequence ID" value="PDH41919.1"/>
    <property type="molecule type" value="Genomic_DNA"/>
</dbReference>
<dbReference type="SFLD" id="SFLDS00005">
    <property type="entry name" value="Isoprenoid_Synthase_Type_I"/>
    <property type="match status" value="1"/>
</dbReference>
<comment type="similarity">
    <text evidence="2 7">Belongs to the FPP/GGPP synthase family.</text>
</comment>
<dbReference type="NCBIfam" id="NF045485">
    <property type="entry name" value="FPPsyn"/>
    <property type="match status" value="1"/>
</dbReference>
<dbReference type="GO" id="GO:0016114">
    <property type="term" value="P:terpenoid biosynthetic process"/>
    <property type="evidence" value="ECO:0007669"/>
    <property type="project" value="UniProtKB-ARBA"/>
</dbReference>
<name>A0A2A5WZG7_9GAMM</name>
<dbReference type="GO" id="GO:0005737">
    <property type="term" value="C:cytoplasm"/>
    <property type="evidence" value="ECO:0007669"/>
    <property type="project" value="UniProtKB-ARBA"/>
</dbReference>
<dbReference type="Pfam" id="PF00348">
    <property type="entry name" value="polyprenyl_synt"/>
    <property type="match status" value="1"/>
</dbReference>
<proteinExistence type="inferred from homology"/>
<dbReference type="Proteomes" id="UP000219327">
    <property type="component" value="Unassembled WGS sequence"/>
</dbReference>
<dbReference type="PROSITE" id="PS00444">
    <property type="entry name" value="POLYPRENYL_SYNTHASE_2"/>
    <property type="match status" value="1"/>
</dbReference>
<evidence type="ECO:0000256" key="1">
    <source>
        <dbReference type="ARBA" id="ARBA00001946"/>
    </source>
</evidence>
<keyword evidence="5" id="KW-0460">Magnesium</keyword>
<dbReference type="SUPFAM" id="SSF48576">
    <property type="entry name" value="Terpenoid synthases"/>
    <property type="match status" value="1"/>
</dbReference>
<evidence type="ECO:0000313" key="8">
    <source>
        <dbReference type="EMBL" id="PDH41919.1"/>
    </source>
</evidence>